<keyword evidence="2" id="KW-1185">Reference proteome</keyword>
<name>A0A8X7C0W3_9ARAC</name>
<gene>
    <name evidence="1" type="ORF">TNIN_205671</name>
</gene>
<dbReference type="EMBL" id="BMAV01007157">
    <property type="protein sequence ID" value="GFY49757.1"/>
    <property type="molecule type" value="Genomic_DNA"/>
</dbReference>
<dbReference type="OrthoDB" id="7694786at2759"/>
<evidence type="ECO:0000313" key="2">
    <source>
        <dbReference type="Proteomes" id="UP000886998"/>
    </source>
</evidence>
<proteinExistence type="predicted"/>
<sequence>MLIRDTSPSMFGQESPETPIIGDRIFCQNTLTKVNYTSTIDSDRPGFLNVIPSNVWDFEHVMTGEGIEVMGVTIGQKARNYSDTVANARILREEKTAEANCNVARTLRRTPKGAENDNFEETEGLLYTPGIAD</sequence>
<dbReference type="AlphaFoldDB" id="A0A8X7C0W3"/>
<organism evidence="1 2">
    <name type="scientific">Trichonephila inaurata madagascariensis</name>
    <dbReference type="NCBI Taxonomy" id="2747483"/>
    <lineage>
        <taxon>Eukaryota</taxon>
        <taxon>Metazoa</taxon>
        <taxon>Ecdysozoa</taxon>
        <taxon>Arthropoda</taxon>
        <taxon>Chelicerata</taxon>
        <taxon>Arachnida</taxon>
        <taxon>Araneae</taxon>
        <taxon>Araneomorphae</taxon>
        <taxon>Entelegynae</taxon>
        <taxon>Araneoidea</taxon>
        <taxon>Nephilidae</taxon>
        <taxon>Trichonephila</taxon>
        <taxon>Trichonephila inaurata</taxon>
    </lineage>
</organism>
<comment type="caution">
    <text evidence="1">The sequence shown here is derived from an EMBL/GenBank/DDBJ whole genome shotgun (WGS) entry which is preliminary data.</text>
</comment>
<evidence type="ECO:0000313" key="1">
    <source>
        <dbReference type="EMBL" id="GFY49757.1"/>
    </source>
</evidence>
<accession>A0A8X7C0W3</accession>
<reference evidence="1" key="1">
    <citation type="submission" date="2020-08" db="EMBL/GenBank/DDBJ databases">
        <title>Multicomponent nature underlies the extraordinary mechanical properties of spider dragline silk.</title>
        <authorList>
            <person name="Kono N."/>
            <person name="Nakamura H."/>
            <person name="Mori M."/>
            <person name="Yoshida Y."/>
            <person name="Ohtoshi R."/>
            <person name="Malay A.D."/>
            <person name="Moran D.A.P."/>
            <person name="Tomita M."/>
            <person name="Numata K."/>
            <person name="Arakawa K."/>
        </authorList>
    </citation>
    <scope>NUCLEOTIDE SEQUENCE</scope>
</reference>
<dbReference type="Proteomes" id="UP000886998">
    <property type="component" value="Unassembled WGS sequence"/>
</dbReference>
<protein>
    <submittedName>
        <fullName evidence="1">Uncharacterized protein</fullName>
    </submittedName>
</protein>